<evidence type="ECO:0000259" key="2">
    <source>
        <dbReference type="PROSITE" id="PS51464"/>
    </source>
</evidence>
<protein>
    <submittedName>
        <fullName evidence="3">SIS domain-containing protein</fullName>
    </submittedName>
</protein>
<keyword evidence="1" id="KW-0677">Repeat</keyword>
<dbReference type="InterPro" id="IPR001347">
    <property type="entry name" value="SIS_dom"/>
</dbReference>
<dbReference type="Proteomes" id="UP001161691">
    <property type="component" value="Unassembled WGS sequence"/>
</dbReference>
<dbReference type="PROSITE" id="PS51464">
    <property type="entry name" value="SIS"/>
    <property type="match status" value="2"/>
</dbReference>
<reference evidence="3" key="1">
    <citation type="submission" date="2023-04" db="EMBL/GenBank/DDBJ databases">
        <title>Comparative genomic analysis of Cohnella hashimotonis sp. nov., isolated from the International Space Station.</title>
        <authorList>
            <person name="Venkateswaran K."/>
            <person name="Simpson A."/>
        </authorList>
    </citation>
    <scope>NUCLEOTIDE SEQUENCE</scope>
    <source>
        <strain evidence="3">F6_2S_P_1</strain>
    </source>
</reference>
<comment type="caution">
    <text evidence="3">The sequence shown here is derived from an EMBL/GenBank/DDBJ whole genome shotgun (WGS) entry which is preliminary data.</text>
</comment>
<dbReference type="Gene3D" id="3.40.50.10490">
    <property type="entry name" value="Glucose-6-phosphate isomerase like protein, domain 1"/>
    <property type="match status" value="2"/>
</dbReference>
<feature type="domain" description="SIS" evidence="2">
    <location>
        <begin position="29"/>
        <end position="186"/>
    </location>
</feature>
<dbReference type="InterPro" id="IPR035466">
    <property type="entry name" value="GlmS/AgaS_SIS"/>
</dbReference>
<evidence type="ECO:0000313" key="4">
    <source>
        <dbReference type="Proteomes" id="UP001161691"/>
    </source>
</evidence>
<name>A0ABT6TN76_9BACL</name>
<dbReference type="SUPFAM" id="SSF53697">
    <property type="entry name" value="SIS domain"/>
    <property type="match status" value="1"/>
</dbReference>
<keyword evidence="4" id="KW-1185">Reference proteome</keyword>
<dbReference type="PANTHER" id="PTHR10937">
    <property type="entry name" value="GLUCOSAMINE--FRUCTOSE-6-PHOSPHATE AMINOTRANSFERASE, ISOMERIZING"/>
    <property type="match status" value="1"/>
</dbReference>
<organism evidence="3 4">
    <name type="scientific">Cohnella hashimotonis</name>
    <dbReference type="NCBI Taxonomy" id="2826895"/>
    <lineage>
        <taxon>Bacteria</taxon>
        <taxon>Bacillati</taxon>
        <taxon>Bacillota</taxon>
        <taxon>Bacilli</taxon>
        <taxon>Bacillales</taxon>
        <taxon>Paenibacillaceae</taxon>
        <taxon>Cohnella</taxon>
    </lineage>
</organism>
<evidence type="ECO:0000313" key="3">
    <source>
        <dbReference type="EMBL" id="MDI4648266.1"/>
    </source>
</evidence>
<feature type="domain" description="SIS" evidence="2">
    <location>
        <begin position="192"/>
        <end position="340"/>
    </location>
</feature>
<dbReference type="EMBL" id="JAGRPV010000001">
    <property type="protein sequence ID" value="MDI4648266.1"/>
    <property type="molecule type" value="Genomic_DNA"/>
</dbReference>
<proteinExistence type="predicted"/>
<gene>
    <name evidence="3" type="ORF">KB449_25165</name>
</gene>
<dbReference type="CDD" id="cd05008">
    <property type="entry name" value="SIS_GlmS_GlmD_1"/>
    <property type="match status" value="1"/>
</dbReference>
<dbReference type="RefSeq" id="WP_282910994.1">
    <property type="nucleotide sequence ID" value="NZ_JAGRPV010000001.1"/>
</dbReference>
<dbReference type="PANTHER" id="PTHR10937:SF4">
    <property type="entry name" value="GLUCOSAMINE-6-PHOSPHATE DEAMINASE"/>
    <property type="match status" value="1"/>
</dbReference>
<dbReference type="InterPro" id="IPR046348">
    <property type="entry name" value="SIS_dom_sf"/>
</dbReference>
<evidence type="ECO:0000256" key="1">
    <source>
        <dbReference type="ARBA" id="ARBA00022737"/>
    </source>
</evidence>
<sequence>MSLTYRETKQQYAALRQTYEYMLSERERIVAFVRSVAPASLTFLGCGSSYCLCESAAFSVRLRAGIAAQAFAGGDMLLGGERYRPALSDTLLVAPSRSGSTTEIVEAVRLLRSAVRVPLLAVSCVANAPLSAEADLSLALPWAFDASVCQTRTVINLYAANLLIAAFLGGDDALIASIDAAIRDGEAFMARAESGIRKASGFDWTQAVVLADGELKGLAAEGAIALTEIAAVQAQSYHLLDVRHGPMVVVGPDTLVIAAVSGDDGGKRHRLNLLRDLKRRGATVIVYADAADAEAEAIADYAAFSGFALDPAAQGIPFLFLPQIAALSRAEHKRIDPDRPDGLVAWVEL</sequence>
<accession>A0ABT6TN76</accession>
<dbReference type="Pfam" id="PF01380">
    <property type="entry name" value="SIS"/>
    <property type="match status" value="2"/>
</dbReference>